<accession>A3QCT3</accession>
<gene>
    <name evidence="1" type="ordered locus">Shew_1412</name>
</gene>
<proteinExistence type="predicted"/>
<protein>
    <submittedName>
        <fullName evidence="1">Tetratricopeptide TPR_2</fullName>
    </submittedName>
</protein>
<dbReference type="KEGG" id="slo:Shew_1412"/>
<dbReference type="EMBL" id="CP000606">
    <property type="protein sequence ID" value="ABO23281.1"/>
    <property type="molecule type" value="Genomic_DNA"/>
</dbReference>
<dbReference type="HOGENOM" id="CLU_038570_0_0_6"/>
<dbReference type="CDD" id="cd11579">
    <property type="entry name" value="Glyco_tran_WbsX"/>
    <property type="match status" value="1"/>
</dbReference>
<dbReference type="Pfam" id="PF14307">
    <property type="entry name" value="Glyco_tran_WbsX"/>
    <property type="match status" value="1"/>
</dbReference>
<sequence>MADGAEFKVYTQRFIMEKIAYYLGQYHSLEENNAFWGEGFTEWHNVAKARPLFPSHRQPVLPGKLGFYDLRNNDTIEEQVALADSFGVTAFCHWHYWFGGKRVLYRPFDSMLKIQNSPVKVMLGWANESWTGIWHGLSDQVIFEQPYNKIELNEHAKLLADYFRHENYLKVNGKAAFLIYKPRKIPESKSYLQLLRQKVYENCGLDMYIIGTWGPGRLEVIHSADELGLDALVANNVGATFKSELSRKLYNGFWTAAKSLGLGPELRNYASTVKTLEYAHQNISGTVHSTIVTGWDNSPRSNRRALVLTNFNENSFKYAIDIAISNEKNNENKLLFIKSWNEWAEGNTLEPRFKEDWSLGKVLKKQIIKHDV</sequence>
<reference evidence="1 2" key="1">
    <citation type="submission" date="2007-03" db="EMBL/GenBank/DDBJ databases">
        <title>Complete sequence of Shewanella loihica PV-4.</title>
        <authorList>
            <consortium name="US DOE Joint Genome Institute"/>
            <person name="Copeland A."/>
            <person name="Lucas S."/>
            <person name="Lapidus A."/>
            <person name="Barry K."/>
            <person name="Detter J.C."/>
            <person name="Glavina del Rio T."/>
            <person name="Hammon N."/>
            <person name="Israni S."/>
            <person name="Dalin E."/>
            <person name="Tice H."/>
            <person name="Pitluck S."/>
            <person name="Chain P."/>
            <person name="Malfatti S."/>
            <person name="Shin M."/>
            <person name="Vergez L."/>
            <person name="Schmutz J."/>
            <person name="Larimer F."/>
            <person name="Land M."/>
            <person name="Hauser L."/>
            <person name="Kyrpides N."/>
            <person name="Mikhailova N."/>
            <person name="Romine M.F."/>
            <person name="Serres G."/>
            <person name="Fredrickson J."/>
            <person name="Tiedje J."/>
            <person name="Richardson P."/>
        </authorList>
    </citation>
    <scope>NUCLEOTIDE SEQUENCE [LARGE SCALE GENOMIC DNA]</scope>
    <source>
        <strain evidence="2">ATCC BAA-1088 / PV-4</strain>
    </source>
</reference>
<dbReference type="InterPro" id="IPR032719">
    <property type="entry name" value="WbsX"/>
</dbReference>
<dbReference type="Proteomes" id="UP000001558">
    <property type="component" value="Chromosome"/>
</dbReference>
<keyword evidence="2" id="KW-1185">Reference proteome</keyword>
<dbReference type="Gene3D" id="3.20.20.80">
    <property type="entry name" value="Glycosidases"/>
    <property type="match status" value="1"/>
</dbReference>
<dbReference type="OrthoDB" id="433681at2"/>
<evidence type="ECO:0000313" key="1">
    <source>
        <dbReference type="EMBL" id="ABO23281.1"/>
    </source>
</evidence>
<dbReference type="STRING" id="323850.Shew_1412"/>
<evidence type="ECO:0000313" key="2">
    <source>
        <dbReference type="Proteomes" id="UP000001558"/>
    </source>
</evidence>
<dbReference type="PANTHER" id="PTHR41244:SF1">
    <property type="entry name" value="GLYCOSYLTRANSFERASE"/>
    <property type="match status" value="1"/>
</dbReference>
<dbReference type="PANTHER" id="PTHR41244">
    <property type="entry name" value="RHAMNAN SYNTHESIS F"/>
    <property type="match status" value="1"/>
</dbReference>
<dbReference type="AlphaFoldDB" id="A3QCT3"/>
<name>A3QCT3_SHELP</name>
<organism evidence="1 2">
    <name type="scientific">Shewanella loihica (strain ATCC BAA-1088 / PV-4)</name>
    <dbReference type="NCBI Taxonomy" id="323850"/>
    <lineage>
        <taxon>Bacteria</taxon>
        <taxon>Pseudomonadati</taxon>
        <taxon>Pseudomonadota</taxon>
        <taxon>Gammaproteobacteria</taxon>
        <taxon>Alteromonadales</taxon>
        <taxon>Shewanellaceae</taxon>
        <taxon>Shewanella</taxon>
    </lineage>
</organism>
<dbReference type="eggNOG" id="COG0457">
    <property type="taxonomic scope" value="Bacteria"/>
</dbReference>